<accession>A0A9X2MVB3</accession>
<dbReference type="AlphaFoldDB" id="A0A9X2MVB3"/>
<gene>
    <name evidence="2" type="ORF">NQZ67_21970</name>
</gene>
<dbReference type="Pfam" id="PF11181">
    <property type="entry name" value="YflT"/>
    <property type="match status" value="1"/>
</dbReference>
<sequence length="142" mass="16668">MRNTEMTKVRTAMTSQEVQEHVRQFRSEGYPEDRIFVLTHDKTRTKRIAERTDAEEIGVTEQGLGTTIANWFRSTGDELRAKMRSLGISEAEAERLEREMDRDAIVVIGWGGREYLDDDFDRDIYYYPYMPYVTTANQPPYK</sequence>
<feature type="domain" description="General stress protein 17M-like" evidence="1">
    <location>
        <begin position="8"/>
        <end position="102"/>
    </location>
</feature>
<dbReference type="RefSeq" id="WP_257450124.1">
    <property type="nucleotide sequence ID" value="NZ_JANIPJ010000018.1"/>
</dbReference>
<dbReference type="InterPro" id="IPR025889">
    <property type="entry name" value="GSP17M-like_dom"/>
</dbReference>
<protein>
    <submittedName>
        <fullName evidence="2">General stress protein</fullName>
    </submittedName>
</protein>
<organism evidence="2 3">
    <name type="scientific">Paenibacillus soyae</name>
    <dbReference type="NCBI Taxonomy" id="2969249"/>
    <lineage>
        <taxon>Bacteria</taxon>
        <taxon>Bacillati</taxon>
        <taxon>Bacillota</taxon>
        <taxon>Bacilli</taxon>
        <taxon>Bacillales</taxon>
        <taxon>Paenibacillaceae</taxon>
        <taxon>Paenibacillus</taxon>
    </lineage>
</organism>
<evidence type="ECO:0000313" key="2">
    <source>
        <dbReference type="EMBL" id="MCR2806553.1"/>
    </source>
</evidence>
<dbReference type="Proteomes" id="UP001141950">
    <property type="component" value="Unassembled WGS sequence"/>
</dbReference>
<proteinExistence type="predicted"/>
<evidence type="ECO:0000313" key="3">
    <source>
        <dbReference type="Proteomes" id="UP001141950"/>
    </source>
</evidence>
<dbReference type="EMBL" id="JANIPJ010000018">
    <property type="protein sequence ID" value="MCR2806553.1"/>
    <property type="molecule type" value="Genomic_DNA"/>
</dbReference>
<keyword evidence="3" id="KW-1185">Reference proteome</keyword>
<evidence type="ECO:0000259" key="1">
    <source>
        <dbReference type="Pfam" id="PF11181"/>
    </source>
</evidence>
<name>A0A9X2MVB3_9BACL</name>
<comment type="caution">
    <text evidence="2">The sequence shown here is derived from an EMBL/GenBank/DDBJ whole genome shotgun (WGS) entry which is preliminary data.</text>
</comment>
<reference evidence="2" key="1">
    <citation type="submission" date="2022-08" db="EMBL/GenBank/DDBJ databases">
        <title>The genomic sequence of strain Paenibacillus sp. SCIV0701.</title>
        <authorList>
            <person name="Zhao H."/>
        </authorList>
    </citation>
    <scope>NUCLEOTIDE SEQUENCE</scope>
    <source>
        <strain evidence="2">SCIV0701</strain>
    </source>
</reference>